<keyword evidence="9" id="KW-0443">Lipid metabolism</keyword>
<dbReference type="GO" id="GO:0005506">
    <property type="term" value="F:iron ion binding"/>
    <property type="evidence" value="ECO:0007669"/>
    <property type="project" value="TreeGrafter"/>
</dbReference>
<comment type="domain">
    <text evidence="12">The histidine box domains are involved in binding the catalytic metal ions.</text>
</comment>
<dbReference type="CDD" id="cd03505">
    <property type="entry name" value="Delta9-FADS-like"/>
    <property type="match status" value="1"/>
</dbReference>
<evidence type="ECO:0000256" key="8">
    <source>
        <dbReference type="ARBA" id="ARBA00023004"/>
    </source>
</evidence>
<evidence type="ECO:0000259" key="14">
    <source>
        <dbReference type="Pfam" id="PF00487"/>
    </source>
</evidence>
<evidence type="ECO:0000256" key="1">
    <source>
        <dbReference type="ARBA" id="ARBA00004141"/>
    </source>
</evidence>
<proteinExistence type="inferred from homology"/>
<accession>A0A8I6SD18</accession>
<keyword evidence="7 12" id="KW-0560">Oxidoreductase</keyword>
<keyword evidence="8" id="KW-0408">Iron</keyword>
<evidence type="ECO:0000256" key="7">
    <source>
        <dbReference type="ARBA" id="ARBA00023002"/>
    </source>
</evidence>
<dbReference type="Proteomes" id="UP000494040">
    <property type="component" value="Unassembled WGS sequence"/>
</dbReference>
<keyword evidence="5" id="KW-0276">Fatty acid metabolism</keyword>
<dbReference type="PANTHER" id="PTHR11351:SF92">
    <property type="entry name" value="ACYL-COA DESATURASE 2-LIKE PROTEIN"/>
    <property type="match status" value="1"/>
</dbReference>
<keyword evidence="11 12" id="KW-0275">Fatty acid biosynthesis</keyword>
<dbReference type="GO" id="GO:0006636">
    <property type="term" value="P:unsaturated fatty acid biosynthetic process"/>
    <property type="evidence" value="ECO:0007669"/>
    <property type="project" value="TreeGrafter"/>
</dbReference>
<dbReference type="EnsemblMetazoa" id="XM_024225633.1">
    <property type="protein sequence ID" value="XP_024081401.1"/>
    <property type="gene ID" value="LOC106668578"/>
</dbReference>
<evidence type="ECO:0000256" key="6">
    <source>
        <dbReference type="ARBA" id="ARBA00022989"/>
    </source>
</evidence>
<evidence type="ECO:0000256" key="13">
    <source>
        <dbReference type="SAM" id="Phobius"/>
    </source>
</evidence>
<protein>
    <recommendedName>
        <fullName evidence="14">Fatty acid desaturase domain-containing protein</fullName>
    </recommendedName>
</protein>
<dbReference type="GO" id="GO:0004768">
    <property type="term" value="F:stearoyl-CoA 9-desaturase activity"/>
    <property type="evidence" value="ECO:0007669"/>
    <property type="project" value="TreeGrafter"/>
</dbReference>
<dbReference type="PRINTS" id="PR00075">
    <property type="entry name" value="FACDDSATRASE"/>
</dbReference>
<dbReference type="InterPro" id="IPR015876">
    <property type="entry name" value="Acyl-CoA_DS"/>
</dbReference>
<dbReference type="OrthoDB" id="10260134at2759"/>
<dbReference type="KEGG" id="clec:106668578"/>
<name>A0A8I6SD18_CIMLE</name>
<evidence type="ECO:0000256" key="10">
    <source>
        <dbReference type="ARBA" id="ARBA00023136"/>
    </source>
</evidence>
<sequence>MMVAAGVDSLQSHGNIWETNENEIKEKEAYKPKTSILLVFAFIVLHMLSLIGAYLSITSWTGVMVFFFNYFTFGVYVNLGVTMGAHRLWSHRSYKATLPVKIILLIGFTLAGQNSLLIWVRDHRTHHKFSDTDGDPHNSKRGFFFSHMGWLLCTKHPDVKRKGKTVDLSDLTSDPIVMFQYKYFFPLFFFFNALVVYVGVLVGFPFWHSFFIGFVLRYVLGLHFTWSVNSLAHFYGTKPYTREIVPVESKIVSALTRGEGWHNYHHTFPWDYKASEFGNKLNFSCQMIELLAKFGLVYDLKTTSTEMVKNWASKYGDGTHKEHADY</sequence>
<evidence type="ECO:0000313" key="15">
    <source>
        <dbReference type="EnsemblMetazoa" id="XP_024081401.1"/>
    </source>
</evidence>
<organism evidence="15 16">
    <name type="scientific">Cimex lectularius</name>
    <name type="common">Bed bug</name>
    <name type="synonym">Acanthia lectularia</name>
    <dbReference type="NCBI Taxonomy" id="79782"/>
    <lineage>
        <taxon>Eukaryota</taxon>
        <taxon>Metazoa</taxon>
        <taxon>Ecdysozoa</taxon>
        <taxon>Arthropoda</taxon>
        <taxon>Hexapoda</taxon>
        <taxon>Insecta</taxon>
        <taxon>Pterygota</taxon>
        <taxon>Neoptera</taxon>
        <taxon>Paraneoptera</taxon>
        <taxon>Hemiptera</taxon>
        <taxon>Heteroptera</taxon>
        <taxon>Panheteroptera</taxon>
        <taxon>Cimicomorpha</taxon>
        <taxon>Cimicidae</taxon>
        <taxon>Cimex</taxon>
    </lineage>
</organism>
<evidence type="ECO:0000256" key="4">
    <source>
        <dbReference type="ARBA" id="ARBA00022692"/>
    </source>
</evidence>
<dbReference type="AlphaFoldDB" id="A0A8I6SD18"/>
<evidence type="ECO:0000256" key="12">
    <source>
        <dbReference type="RuleBase" id="RU000581"/>
    </source>
</evidence>
<evidence type="ECO:0000256" key="2">
    <source>
        <dbReference type="ARBA" id="ARBA00009295"/>
    </source>
</evidence>
<keyword evidence="3 12" id="KW-0444">Lipid biosynthesis</keyword>
<feature type="transmembrane region" description="Helical" evidence="13">
    <location>
        <begin position="102"/>
        <end position="120"/>
    </location>
</feature>
<evidence type="ECO:0000256" key="5">
    <source>
        <dbReference type="ARBA" id="ARBA00022832"/>
    </source>
</evidence>
<comment type="subcellular location">
    <subcellularLocation>
        <location evidence="1">Membrane</location>
        <topology evidence="1">Multi-pass membrane protein</topology>
    </subcellularLocation>
</comment>
<dbReference type="RefSeq" id="XP_024081401.1">
    <property type="nucleotide sequence ID" value="XM_024225633.1"/>
</dbReference>
<dbReference type="OMA" id="VAGQNTM"/>
<keyword evidence="6 13" id="KW-1133">Transmembrane helix</keyword>
<evidence type="ECO:0000313" key="16">
    <source>
        <dbReference type="Proteomes" id="UP000494040"/>
    </source>
</evidence>
<keyword evidence="10 13" id="KW-0472">Membrane</keyword>
<feature type="transmembrane region" description="Helical" evidence="13">
    <location>
        <begin position="63"/>
        <end position="81"/>
    </location>
</feature>
<feature type="transmembrane region" description="Helical" evidence="13">
    <location>
        <begin position="183"/>
        <end position="207"/>
    </location>
</feature>
<keyword evidence="4 12" id="KW-0812">Transmembrane</keyword>
<feature type="transmembrane region" description="Helical" evidence="13">
    <location>
        <begin position="35"/>
        <end position="57"/>
    </location>
</feature>
<evidence type="ECO:0000256" key="3">
    <source>
        <dbReference type="ARBA" id="ARBA00022516"/>
    </source>
</evidence>
<dbReference type="Pfam" id="PF00487">
    <property type="entry name" value="FA_desaturase"/>
    <property type="match status" value="1"/>
</dbReference>
<dbReference type="GO" id="GO:0005789">
    <property type="term" value="C:endoplasmic reticulum membrane"/>
    <property type="evidence" value="ECO:0007669"/>
    <property type="project" value="TreeGrafter"/>
</dbReference>
<evidence type="ECO:0000256" key="9">
    <source>
        <dbReference type="ARBA" id="ARBA00023098"/>
    </source>
</evidence>
<comment type="similarity">
    <text evidence="2 12">Belongs to the fatty acid desaturase type 1 family.</text>
</comment>
<keyword evidence="16" id="KW-1185">Reference proteome</keyword>
<reference evidence="15" key="1">
    <citation type="submission" date="2022-01" db="UniProtKB">
        <authorList>
            <consortium name="EnsemblMetazoa"/>
        </authorList>
    </citation>
    <scope>IDENTIFICATION</scope>
</reference>
<feature type="domain" description="Fatty acid desaturase" evidence="14">
    <location>
        <begin position="68"/>
        <end position="269"/>
    </location>
</feature>
<dbReference type="GeneID" id="106668578"/>
<dbReference type="PANTHER" id="PTHR11351">
    <property type="entry name" value="ACYL-COA DESATURASE"/>
    <property type="match status" value="1"/>
</dbReference>
<evidence type="ECO:0000256" key="11">
    <source>
        <dbReference type="ARBA" id="ARBA00023160"/>
    </source>
</evidence>
<comment type="cofactor">
    <cofactor evidence="12">
        <name>Fe(2+)</name>
        <dbReference type="ChEBI" id="CHEBI:29033"/>
    </cofactor>
</comment>
<dbReference type="InterPro" id="IPR005804">
    <property type="entry name" value="FA_desaturase_dom"/>
</dbReference>